<name>A0A6P1TNV4_9FIRM</name>
<reference evidence="5 6" key="1">
    <citation type="submission" date="2020-01" db="EMBL/GenBank/DDBJ databases">
        <title>Genome analysis of Anaerocolumna sp. CBA3638.</title>
        <authorList>
            <person name="Kim J."/>
            <person name="Roh S.W."/>
        </authorList>
    </citation>
    <scope>NUCLEOTIDE SEQUENCE [LARGE SCALE GENOMIC DNA]</scope>
    <source>
        <strain evidence="5 6">CBA3638</strain>
    </source>
</reference>
<evidence type="ECO:0000256" key="3">
    <source>
        <dbReference type="ARBA" id="ARBA00023163"/>
    </source>
</evidence>
<dbReference type="GO" id="GO:0003677">
    <property type="term" value="F:DNA binding"/>
    <property type="evidence" value="ECO:0007669"/>
    <property type="project" value="UniProtKB-KW"/>
</dbReference>
<sequence length="111" mass="13274">MITFRDKVYRCPVELTIELIGGKWKAVLLWELSNKTLRFNELIRLFPNTTRKMLAQQLKEMERDGLILRQEYYQIPPKVEYSLTAFGKSFMPVLFSMNQWGMDYMAENIQE</sequence>
<dbReference type="PANTHER" id="PTHR33204">
    <property type="entry name" value="TRANSCRIPTIONAL REGULATOR, MARR FAMILY"/>
    <property type="match status" value="1"/>
</dbReference>
<accession>A0A6P1TNV4</accession>
<dbReference type="InterPro" id="IPR036390">
    <property type="entry name" value="WH_DNA-bd_sf"/>
</dbReference>
<evidence type="ECO:0000313" key="6">
    <source>
        <dbReference type="Proteomes" id="UP000464314"/>
    </source>
</evidence>
<evidence type="ECO:0000313" key="5">
    <source>
        <dbReference type="EMBL" id="QHQ61879.1"/>
    </source>
</evidence>
<dbReference type="PANTHER" id="PTHR33204:SF29">
    <property type="entry name" value="TRANSCRIPTIONAL REGULATOR"/>
    <property type="match status" value="1"/>
</dbReference>
<dbReference type="RefSeq" id="WP_161838704.1">
    <property type="nucleotide sequence ID" value="NZ_CP048000.1"/>
</dbReference>
<dbReference type="Pfam" id="PF01638">
    <property type="entry name" value="HxlR"/>
    <property type="match status" value="1"/>
</dbReference>
<protein>
    <submittedName>
        <fullName evidence="5">Transcriptional regulator</fullName>
    </submittedName>
</protein>
<dbReference type="PROSITE" id="PS51118">
    <property type="entry name" value="HTH_HXLR"/>
    <property type="match status" value="1"/>
</dbReference>
<dbReference type="AlphaFoldDB" id="A0A6P1TNV4"/>
<keyword evidence="3" id="KW-0804">Transcription</keyword>
<dbReference type="EMBL" id="CP048000">
    <property type="protein sequence ID" value="QHQ61879.1"/>
    <property type="molecule type" value="Genomic_DNA"/>
</dbReference>
<evidence type="ECO:0000259" key="4">
    <source>
        <dbReference type="PROSITE" id="PS51118"/>
    </source>
</evidence>
<dbReference type="SUPFAM" id="SSF46785">
    <property type="entry name" value="Winged helix' DNA-binding domain"/>
    <property type="match status" value="1"/>
</dbReference>
<organism evidence="5 6">
    <name type="scientific">Anaerocolumna sedimenticola</name>
    <dbReference type="NCBI Taxonomy" id="2696063"/>
    <lineage>
        <taxon>Bacteria</taxon>
        <taxon>Bacillati</taxon>
        <taxon>Bacillota</taxon>
        <taxon>Clostridia</taxon>
        <taxon>Lachnospirales</taxon>
        <taxon>Lachnospiraceae</taxon>
        <taxon>Anaerocolumna</taxon>
    </lineage>
</organism>
<dbReference type="KEGG" id="anr:Ana3638_14730"/>
<dbReference type="Gene3D" id="1.10.10.10">
    <property type="entry name" value="Winged helix-like DNA-binding domain superfamily/Winged helix DNA-binding domain"/>
    <property type="match status" value="1"/>
</dbReference>
<keyword evidence="2" id="KW-0238">DNA-binding</keyword>
<keyword evidence="6" id="KW-1185">Reference proteome</keyword>
<gene>
    <name evidence="5" type="ORF">Ana3638_14730</name>
</gene>
<feature type="domain" description="HTH hxlR-type" evidence="4">
    <location>
        <begin position="11"/>
        <end position="109"/>
    </location>
</feature>
<keyword evidence="1" id="KW-0805">Transcription regulation</keyword>
<dbReference type="InterPro" id="IPR036388">
    <property type="entry name" value="WH-like_DNA-bd_sf"/>
</dbReference>
<dbReference type="Proteomes" id="UP000464314">
    <property type="component" value="Chromosome"/>
</dbReference>
<evidence type="ECO:0000256" key="2">
    <source>
        <dbReference type="ARBA" id="ARBA00023125"/>
    </source>
</evidence>
<evidence type="ECO:0000256" key="1">
    <source>
        <dbReference type="ARBA" id="ARBA00023015"/>
    </source>
</evidence>
<proteinExistence type="predicted"/>
<dbReference type="InterPro" id="IPR002577">
    <property type="entry name" value="HTH_HxlR"/>
</dbReference>